<evidence type="ECO:0000313" key="2">
    <source>
        <dbReference type="Proteomes" id="UP000829447"/>
    </source>
</evidence>
<sequence length="116" mass="12943">QTELRCEIKNVGPGHKLSVRWSRADPKHNNAFTQFNEMTFPDLVNEMKNVSKTVNLTVTPRREDDGVQYQCAAVLNLDEDLLVFTSQPLTITVHSGQPPLISVWGVVGLLLVTTVL</sequence>
<keyword evidence="2" id="KW-1185">Reference proteome</keyword>
<name>A0ACC5XKR8_PANGG</name>
<evidence type="ECO:0000313" key="1">
    <source>
        <dbReference type="EMBL" id="MCI4391713.1"/>
    </source>
</evidence>
<organism evidence="1 2">
    <name type="scientific">Pangasianodon gigas</name>
    <name type="common">Mekong giant catfish</name>
    <name type="synonym">Pangasius gigas</name>
    <dbReference type="NCBI Taxonomy" id="30993"/>
    <lineage>
        <taxon>Eukaryota</taxon>
        <taxon>Metazoa</taxon>
        <taxon>Chordata</taxon>
        <taxon>Craniata</taxon>
        <taxon>Vertebrata</taxon>
        <taxon>Euteleostomi</taxon>
        <taxon>Actinopterygii</taxon>
        <taxon>Neopterygii</taxon>
        <taxon>Teleostei</taxon>
        <taxon>Ostariophysi</taxon>
        <taxon>Siluriformes</taxon>
        <taxon>Pangasiidae</taxon>
        <taxon>Pangasianodon</taxon>
    </lineage>
</organism>
<protein>
    <submittedName>
        <fullName evidence="1">Uncharacterized protein</fullName>
    </submittedName>
</protein>
<accession>A0ACC5XKR8</accession>
<feature type="non-terminal residue" evidence="1">
    <location>
        <position position="1"/>
    </location>
</feature>
<comment type="caution">
    <text evidence="1">The sequence shown here is derived from an EMBL/GenBank/DDBJ whole genome shotgun (WGS) entry which is preliminary data.</text>
</comment>
<reference evidence="1 2" key="1">
    <citation type="journal article" date="2022" name="bioRxiv">
        <title>An ancient truncated duplication of the anti-Mullerian hormone receptor type 2 gene is a potential conserved master sex determinant in the Pangasiidae catfish family.</title>
        <authorList>
            <person name="Wen M."/>
            <person name="Pan Q."/>
            <person name="Jouanno E."/>
            <person name="Montfort J."/>
            <person name="Zahm M."/>
            <person name="Cabau C."/>
            <person name="Klopp C."/>
            <person name="Iampietro C."/>
            <person name="Roques C."/>
            <person name="Bouchez O."/>
            <person name="Castinel A."/>
            <person name="Donnadieu C."/>
            <person name="Parrinello H."/>
            <person name="Poncet C."/>
            <person name="Belmonte E."/>
            <person name="Gautier V."/>
            <person name="Avarre J.-C."/>
            <person name="Dugue R."/>
            <person name="Gustiano R."/>
            <person name="Ha T.T.T."/>
            <person name="Campet M."/>
            <person name="Sriphairoj K."/>
            <person name="Ribolli J."/>
            <person name="de Almeida F.L."/>
            <person name="Desvignes T."/>
            <person name="Postlethwait J.H."/>
            <person name="Bucao C.F."/>
            <person name="Robinson-Rechavi M."/>
            <person name="Bobe J."/>
            <person name="Herpin A."/>
            <person name="Guiguen Y."/>
        </authorList>
    </citation>
    <scope>NUCLEOTIDE SEQUENCE [LARGE SCALE GENOMIC DNA]</scope>
    <source>
        <strain evidence="1">YG-Dec2019</strain>
    </source>
</reference>
<dbReference type="Proteomes" id="UP000829447">
    <property type="component" value="Linkage Group LG23"/>
</dbReference>
<gene>
    <name evidence="1" type="ORF">PGIGA_G00137570</name>
</gene>
<proteinExistence type="predicted"/>
<dbReference type="EMBL" id="CM040476">
    <property type="protein sequence ID" value="MCI4391713.1"/>
    <property type="molecule type" value="Genomic_DNA"/>
</dbReference>